<reference evidence="7 8" key="1">
    <citation type="submission" date="2017-01" db="EMBL/GenBank/DDBJ databases">
        <title>Draft genome sequence of Bacillus oleronius.</title>
        <authorList>
            <person name="Allam M."/>
        </authorList>
    </citation>
    <scope>NUCLEOTIDE SEQUENCE [LARGE SCALE GENOMIC DNA]</scope>
    <source>
        <strain evidence="7 8">DSM 9356</strain>
    </source>
</reference>
<evidence type="ECO:0000259" key="6">
    <source>
        <dbReference type="SMART" id="SM00833"/>
    </source>
</evidence>
<dbReference type="GO" id="GO:0000166">
    <property type="term" value="F:nucleotide binding"/>
    <property type="evidence" value="ECO:0007669"/>
    <property type="project" value="UniProtKB-KW"/>
</dbReference>
<dbReference type="CDD" id="cd03112">
    <property type="entry name" value="CobW-like"/>
    <property type="match status" value="1"/>
</dbReference>
<evidence type="ECO:0000256" key="5">
    <source>
        <dbReference type="ARBA" id="ARBA00049117"/>
    </source>
</evidence>
<dbReference type="InterPro" id="IPR027417">
    <property type="entry name" value="P-loop_NTPase"/>
</dbReference>
<keyword evidence="3" id="KW-0143">Chaperone</keyword>
<dbReference type="GO" id="GO:0016787">
    <property type="term" value="F:hydrolase activity"/>
    <property type="evidence" value="ECO:0007669"/>
    <property type="project" value="UniProtKB-KW"/>
</dbReference>
<dbReference type="Pfam" id="PF07683">
    <property type="entry name" value="CobW_C"/>
    <property type="match status" value="1"/>
</dbReference>
<comment type="catalytic activity">
    <reaction evidence="5">
        <text>GTP + H2O = GDP + phosphate + H(+)</text>
        <dbReference type="Rhea" id="RHEA:19669"/>
        <dbReference type="ChEBI" id="CHEBI:15377"/>
        <dbReference type="ChEBI" id="CHEBI:15378"/>
        <dbReference type="ChEBI" id="CHEBI:37565"/>
        <dbReference type="ChEBI" id="CHEBI:43474"/>
        <dbReference type="ChEBI" id="CHEBI:58189"/>
    </reaction>
    <physiologicalReaction direction="left-to-right" evidence="5">
        <dbReference type="Rhea" id="RHEA:19670"/>
    </physiologicalReaction>
</comment>
<organism evidence="7 8">
    <name type="scientific">Heyndrickxia oleronia</name>
    <dbReference type="NCBI Taxonomy" id="38875"/>
    <lineage>
        <taxon>Bacteria</taxon>
        <taxon>Bacillati</taxon>
        <taxon>Bacillota</taxon>
        <taxon>Bacilli</taxon>
        <taxon>Bacillales</taxon>
        <taxon>Bacillaceae</taxon>
        <taxon>Heyndrickxia</taxon>
    </lineage>
</organism>
<comment type="caution">
    <text evidence="7">The sequence shown here is derived from an EMBL/GenBank/DDBJ whole genome shotgun (WGS) entry which is preliminary data.</text>
</comment>
<dbReference type="InterPro" id="IPR051927">
    <property type="entry name" value="Zn_Chap_cDPG_Synth"/>
</dbReference>
<evidence type="ECO:0000256" key="1">
    <source>
        <dbReference type="ARBA" id="ARBA00022741"/>
    </source>
</evidence>
<comment type="similarity">
    <text evidence="4">Belongs to the SIMIBI class G3E GTPase family. ZNG1 subfamily.</text>
</comment>
<evidence type="ECO:0000256" key="2">
    <source>
        <dbReference type="ARBA" id="ARBA00022801"/>
    </source>
</evidence>
<dbReference type="SMART" id="SM00833">
    <property type="entry name" value="CobW_C"/>
    <property type="match status" value="1"/>
</dbReference>
<gene>
    <name evidence="7" type="ORF">BWZ43_16425</name>
</gene>
<accession>A0A8E2IC97</accession>
<name>A0A8E2IC97_9BACI</name>
<dbReference type="InterPro" id="IPR003495">
    <property type="entry name" value="CobW/HypB/UreG_nucleotide-bd"/>
</dbReference>
<keyword evidence="8" id="KW-1185">Reference proteome</keyword>
<sequence>MNDSKIPVTVLSGYLGAGKTTILNHILKNREGLKVAVIVNDMSEINVDAELIKQGGGIRRTEEKLVELSNGCICCTLREDLLIEVQKLASQGDIDYILIESTGISEPIPVAQTFSYIDDQLGIDLSNVCRLDTMVTVVDANRFWHDLSSGESLLERNQAMGEGDVRTISDLLIDQIEFCNVLVINKCDLLPEEQLDQLECILRKLQPEARLIRSMNGVINPTDILNTNLFDFDLASQSPGWLKELEVVEHVPETEEYGIQSFVYRSRIPFHTERLNQWIEEMPEEIIRAKGLIWCATRNDLALLLSQAGPSVQLEPVAYWVAALPKEQQDIYLRDNQELMEQWDAIYGDRKTELVLIGIEMEKERIIQSLNQCLLTKEEMEGDWSLLQDPFEWLSN</sequence>
<dbReference type="Gene3D" id="3.40.50.300">
    <property type="entry name" value="P-loop containing nucleotide triphosphate hydrolases"/>
    <property type="match status" value="1"/>
</dbReference>
<protein>
    <submittedName>
        <fullName evidence="7">Cobalamin biosynthesis protein CobW</fullName>
    </submittedName>
</protein>
<evidence type="ECO:0000256" key="3">
    <source>
        <dbReference type="ARBA" id="ARBA00023186"/>
    </source>
</evidence>
<feature type="domain" description="CobW C-terminal" evidence="6">
    <location>
        <begin position="259"/>
        <end position="374"/>
    </location>
</feature>
<dbReference type="InterPro" id="IPR011629">
    <property type="entry name" value="CobW-like_C"/>
</dbReference>
<dbReference type="InterPro" id="IPR036627">
    <property type="entry name" value="CobW-likC_sf"/>
</dbReference>
<dbReference type="EMBL" id="MTLA01000209">
    <property type="protein sequence ID" value="OOP67306.1"/>
    <property type="molecule type" value="Genomic_DNA"/>
</dbReference>
<dbReference type="PANTHER" id="PTHR43603:SF3">
    <property type="entry name" value="ZINC CHAPERONE YCIC"/>
    <property type="match status" value="1"/>
</dbReference>
<proteinExistence type="inferred from homology"/>
<evidence type="ECO:0000313" key="7">
    <source>
        <dbReference type="EMBL" id="OOP67306.1"/>
    </source>
</evidence>
<evidence type="ECO:0000313" key="8">
    <source>
        <dbReference type="Proteomes" id="UP000189761"/>
    </source>
</evidence>
<dbReference type="RefSeq" id="WP_078110738.1">
    <property type="nucleotide sequence ID" value="NZ_CP065424.1"/>
</dbReference>
<dbReference type="AlphaFoldDB" id="A0A8E2IC97"/>
<dbReference type="Pfam" id="PF02492">
    <property type="entry name" value="cobW"/>
    <property type="match status" value="1"/>
</dbReference>
<keyword evidence="2" id="KW-0378">Hydrolase</keyword>
<evidence type="ECO:0000256" key="4">
    <source>
        <dbReference type="ARBA" id="ARBA00034320"/>
    </source>
</evidence>
<keyword evidence="1" id="KW-0547">Nucleotide-binding</keyword>
<dbReference type="Gene3D" id="3.30.1220.10">
    <property type="entry name" value="CobW-like, C-terminal domain"/>
    <property type="match status" value="1"/>
</dbReference>
<dbReference type="Proteomes" id="UP000189761">
    <property type="component" value="Unassembled WGS sequence"/>
</dbReference>
<dbReference type="SUPFAM" id="SSF52540">
    <property type="entry name" value="P-loop containing nucleoside triphosphate hydrolases"/>
    <property type="match status" value="1"/>
</dbReference>
<dbReference type="PANTHER" id="PTHR43603">
    <property type="entry name" value="COBW DOMAIN-CONTAINING PROTEIN DDB_G0274527"/>
    <property type="match status" value="1"/>
</dbReference>